<dbReference type="Proteomes" id="UP000261174">
    <property type="component" value="Unassembled WGS sequence"/>
</dbReference>
<protein>
    <submittedName>
        <fullName evidence="1">Uncharacterized protein</fullName>
    </submittedName>
</protein>
<dbReference type="InterPro" id="IPR045571">
    <property type="entry name" value="DUF5907"/>
</dbReference>
<dbReference type="AlphaFoldDB" id="A0A3E1NVS2"/>
<comment type="caution">
    <text evidence="1">The sequence shown here is derived from an EMBL/GenBank/DDBJ whole genome shotgun (WGS) entry which is preliminary data.</text>
</comment>
<gene>
    <name evidence="1" type="ORF">DXN04_24515</name>
</gene>
<reference evidence="1 2" key="1">
    <citation type="submission" date="2018-08" db="EMBL/GenBank/DDBJ databases">
        <title>Chitinophaga sp. K20C18050901, a novel bacterium isolated from forest soil.</title>
        <authorList>
            <person name="Wang C."/>
        </authorList>
    </citation>
    <scope>NUCLEOTIDE SEQUENCE [LARGE SCALE GENOMIC DNA]</scope>
    <source>
        <strain evidence="1 2">K20C18050901</strain>
    </source>
</reference>
<keyword evidence="2" id="KW-1185">Reference proteome</keyword>
<proteinExistence type="predicted"/>
<evidence type="ECO:0000313" key="2">
    <source>
        <dbReference type="Proteomes" id="UP000261174"/>
    </source>
</evidence>
<dbReference type="EMBL" id="QTJV01000010">
    <property type="protein sequence ID" value="RFM31954.1"/>
    <property type="molecule type" value="Genomic_DNA"/>
</dbReference>
<sequence>MPVFLFWSTLMFAQQLKLGDNPSSQQKSALLELESKSQGLLLPRISDTTSGVISTAPDGMIIYLTLNNSLCIRSNGHWRPLLPEGYAITSMNGQTIAVQSLATTNTAGALGFTSAAGTHTLNIPDATATNSGFVNTNAQTLAGAKTFTNTLTANQDVFLTGINIDNTKDSVLLIDGGKLLKKQLTGLAPVGAAGGDLSGTYPNPAIAAGAVTGTKIAQAGATTGQSLKWNGTTWAPAADDGLTSVGLTLPSLFTVANSPLTANGTIAASLASQTANTFFSAPDGANGTPAFRTLVAGDIPSLPFSKITGTVPVSQGGTGLTTVGTSGQVLTSNGTGLTYATPSVTLAGDVTGASGSNTIAAGAVTGTKIAQAGATTGQVLKWNGTTWAPAADDNSGSISSIGLVVPSFLTVSPATLTANGTFTIGTSTQTPNLVFAGPSTGTTNAVPTFRSLVAADMTMGTQRLIGRYSNGTGTGQEVAMDKTLKMLTSGYLYVDTTLAVYNAQKLQSIKVATTAPTTGQVLKYDGTNWSPAADDNNGLTSVGLTLPSLFTVTGSPLTANGTISATLASQTAGTVFAAPTAGGTPTFRSLVAADIPSLPFSQITGTVPVSQGGTGLTSVGTSGQVLTSNGTGLTYATPSVTLAGDVTGASGSNTIANSAVTYAKIQNVGASKLLGRYAATAGVAQEIGLDNTLKFTAGGNLYADSALTVWNAGKLQGVRVAFTAPATNQVLKYDGTNWSPAADNGLTSVGLTLPSLFTVANSPLTANGTIAASLASQTANTILAAPNGANGTPAFRTLVAADIPTLPFSQISGTVPVSQGGTGLTAVGTAGQVLTSNGTSLTWATPSAATSGLTSVGLSMPSIFTVTNSPLTANGTLTASFNNQTANTVFAGPSSGAAAAPAFRALGISDIQNVNSQKLLGRYATTSGAAQEVTLDNTIKLNTAGTLYADSSLAIWNASKVQGVKVSAATPTSGQVLKYNSTTGIWEPNTDNDGGATYAKATTNDLSYATADGSTTVMKIWQSPVSGTATNSPKYTNAYAWSVMAFNGTSYTTQLYFDKNTMAIKEWGGITAPLTTNAGNGWYKAILTNGDNKIGVGAIVYGKRTYDASAEAASDSTSFVWDENNDRLGINTSSPQYNLDVNGTARVSGAATLSSTLAVTGNTTMNGTVKVGSAGTALTNIIKTTATISGNTNIAGSSSTTVTLTVAGATSTSAVSVNPTVALNSGVSISYAYGGTNTVTVVFTSPSTRTLGTTGGNITFVVSVIN</sequence>
<organism evidence="1 2">
    <name type="scientific">Chitinophaga silvisoli</name>
    <dbReference type="NCBI Taxonomy" id="2291814"/>
    <lineage>
        <taxon>Bacteria</taxon>
        <taxon>Pseudomonadati</taxon>
        <taxon>Bacteroidota</taxon>
        <taxon>Chitinophagia</taxon>
        <taxon>Chitinophagales</taxon>
        <taxon>Chitinophagaceae</taxon>
        <taxon>Chitinophaga</taxon>
    </lineage>
</organism>
<accession>A0A3E1NVS2</accession>
<dbReference type="Pfam" id="PF19264">
    <property type="entry name" value="DUF5907"/>
    <property type="match status" value="4"/>
</dbReference>
<evidence type="ECO:0000313" key="1">
    <source>
        <dbReference type="EMBL" id="RFM31954.1"/>
    </source>
</evidence>
<name>A0A3E1NVS2_9BACT</name>